<dbReference type="EMBL" id="CP000860">
    <property type="protein sequence ID" value="ACA59289.1"/>
    <property type="molecule type" value="Genomic_DNA"/>
</dbReference>
<dbReference type="KEGG" id="dau:Daud_0767"/>
<dbReference type="Proteomes" id="UP000008544">
    <property type="component" value="Chromosome"/>
</dbReference>
<reference evidence="1 2" key="2">
    <citation type="journal article" date="2008" name="Science">
        <title>Environmental genomics reveals a single-species ecosystem deep within Earth.</title>
        <authorList>
            <person name="Chivian D."/>
            <person name="Brodie E.L."/>
            <person name="Alm E.J."/>
            <person name="Culley D.E."/>
            <person name="Dehal P.S."/>
            <person name="Desantis T.Z."/>
            <person name="Gihring T.M."/>
            <person name="Lapidus A."/>
            <person name="Lin L.H."/>
            <person name="Lowry S.R."/>
            <person name="Moser D.P."/>
            <person name="Richardson P.M."/>
            <person name="Southam G."/>
            <person name="Wanger G."/>
            <person name="Pratt L.M."/>
            <person name="Andersen G.L."/>
            <person name="Hazen T.C."/>
            <person name="Brockman F.J."/>
            <person name="Arkin A.P."/>
            <person name="Onstott T.C."/>
        </authorList>
    </citation>
    <scope>NUCLEOTIDE SEQUENCE [LARGE SCALE GENOMIC DNA]</scope>
    <source>
        <strain evidence="1 2">MP104C</strain>
    </source>
</reference>
<evidence type="ECO:0000313" key="1">
    <source>
        <dbReference type="EMBL" id="ACA59289.1"/>
    </source>
</evidence>
<dbReference type="HOGENOM" id="CLU_2526435_0_0_9"/>
<evidence type="ECO:0000313" key="2">
    <source>
        <dbReference type="Proteomes" id="UP000008544"/>
    </source>
</evidence>
<dbReference type="eggNOG" id="ENOG503385V">
    <property type="taxonomic scope" value="Bacteria"/>
</dbReference>
<dbReference type="AlphaFoldDB" id="B1I2V5"/>
<sequence>MSIKKNCLKALVDRLSDRQVDELWEIVTSMVWPEEEITPEEARELDEAIKELDAGKRIRAEDVWRELGI</sequence>
<gene>
    <name evidence="1" type="ordered locus">Daud_0767</name>
</gene>
<proteinExistence type="predicted"/>
<keyword evidence="2" id="KW-1185">Reference proteome</keyword>
<dbReference type="OrthoDB" id="1726559at2"/>
<accession>B1I2V5</accession>
<organism evidence="1 2">
    <name type="scientific">Desulforudis audaxviator (strain MP104C)</name>
    <dbReference type="NCBI Taxonomy" id="477974"/>
    <lineage>
        <taxon>Bacteria</taxon>
        <taxon>Bacillati</taxon>
        <taxon>Bacillota</taxon>
        <taxon>Clostridia</taxon>
        <taxon>Thermoanaerobacterales</taxon>
        <taxon>Candidatus Desulforudaceae</taxon>
        <taxon>Candidatus Desulforudis</taxon>
    </lineage>
</organism>
<evidence type="ECO:0008006" key="3">
    <source>
        <dbReference type="Google" id="ProtNLM"/>
    </source>
</evidence>
<name>B1I2V5_DESAP</name>
<dbReference type="RefSeq" id="WP_012301875.1">
    <property type="nucleotide sequence ID" value="NC_010424.1"/>
</dbReference>
<reference evidence="2" key="1">
    <citation type="submission" date="2007-10" db="EMBL/GenBank/DDBJ databases">
        <title>Complete sequence of chromosome of Desulforudis audaxviator MP104C.</title>
        <authorList>
            <person name="Copeland A."/>
            <person name="Lucas S."/>
            <person name="Lapidus A."/>
            <person name="Barry K."/>
            <person name="Glavina del Rio T."/>
            <person name="Dalin E."/>
            <person name="Tice H."/>
            <person name="Bruce D."/>
            <person name="Pitluck S."/>
            <person name="Lowry S.R."/>
            <person name="Larimer F."/>
            <person name="Land M.L."/>
            <person name="Hauser L."/>
            <person name="Kyrpides N."/>
            <person name="Ivanova N.N."/>
            <person name="Richardson P."/>
        </authorList>
    </citation>
    <scope>NUCLEOTIDE SEQUENCE [LARGE SCALE GENOMIC DNA]</scope>
    <source>
        <strain evidence="2">MP104C</strain>
    </source>
</reference>
<protein>
    <recommendedName>
        <fullName evidence="3">Addiction module component, TIGR02574 family</fullName>
    </recommendedName>
</protein>